<evidence type="ECO:0000313" key="3">
    <source>
        <dbReference type="Proteomes" id="UP000031443"/>
    </source>
</evidence>
<accession>M7C4Y6</accession>
<organism evidence="2 3">
    <name type="scientific">Chelonia mydas</name>
    <name type="common">Green sea-turtle</name>
    <name type="synonym">Chelonia agassizi</name>
    <dbReference type="NCBI Taxonomy" id="8469"/>
    <lineage>
        <taxon>Eukaryota</taxon>
        <taxon>Metazoa</taxon>
        <taxon>Chordata</taxon>
        <taxon>Craniata</taxon>
        <taxon>Vertebrata</taxon>
        <taxon>Euteleostomi</taxon>
        <taxon>Archelosauria</taxon>
        <taxon>Testudinata</taxon>
        <taxon>Testudines</taxon>
        <taxon>Cryptodira</taxon>
        <taxon>Durocryptodira</taxon>
        <taxon>Americhelydia</taxon>
        <taxon>Chelonioidea</taxon>
        <taxon>Cheloniidae</taxon>
        <taxon>Chelonia</taxon>
    </lineage>
</organism>
<evidence type="ECO:0000313" key="2">
    <source>
        <dbReference type="EMBL" id="EMP35562.1"/>
    </source>
</evidence>
<keyword evidence="3" id="KW-1185">Reference proteome</keyword>
<gene>
    <name evidence="2" type="ORF">UY3_07277</name>
</gene>
<name>M7C4Y6_CHEMY</name>
<evidence type="ECO:0000256" key="1">
    <source>
        <dbReference type="SAM" id="MobiDB-lite"/>
    </source>
</evidence>
<proteinExistence type="predicted"/>
<feature type="region of interest" description="Disordered" evidence="1">
    <location>
        <begin position="54"/>
        <end position="111"/>
    </location>
</feature>
<sequence>MGVDWTVLCNSSLDLLNQSLLHRLQQHRSPHSEDQSNDAFAVLGSKSENRFLHAKSPEAQWGPSSSLLLEAAGMSALHPPHTKTPSQSPHPKTVPHPGESLTGPAATLQDSDWHTPMLKHSERQPGVLNPWSIGHSVFTDSLLPKQQLTSSTSHNHSA</sequence>
<protein>
    <submittedName>
        <fullName evidence="2">Uncharacterized protein</fullName>
    </submittedName>
</protein>
<dbReference type="Proteomes" id="UP000031443">
    <property type="component" value="Unassembled WGS sequence"/>
</dbReference>
<reference evidence="3" key="1">
    <citation type="journal article" date="2013" name="Nat. Genet.">
        <title>The draft genomes of soft-shell turtle and green sea turtle yield insights into the development and evolution of the turtle-specific body plan.</title>
        <authorList>
            <person name="Wang Z."/>
            <person name="Pascual-Anaya J."/>
            <person name="Zadissa A."/>
            <person name="Li W."/>
            <person name="Niimura Y."/>
            <person name="Huang Z."/>
            <person name="Li C."/>
            <person name="White S."/>
            <person name="Xiong Z."/>
            <person name="Fang D."/>
            <person name="Wang B."/>
            <person name="Ming Y."/>
            <person name="Chen Y."/>
            <person name="Zheng Y."/>
            <person name="Kuraku S."/>
            <person name="Pignatelli M."/>
            <person name="Herrero J."/>
            <person name="Beal K."/>
            <person name="Nozawa M."/>
            <person name="Li Q."/>
            <person name="Wang J."/>
            <person name="Zhang H."/>
            <person name="Yu L."/>
            <person name="Shigenobu S."/>
            <person name="Wang J."/>
            <person name="Liu J."/>
            <person name="Flicek P."/>
            <person name="Searle S."/>
            <person name="Wang J."/>
            <person name="Kuratani S."/>
            <person name="Yin Y."/>
            <person name="Aken B."/>
            <person name="Zhang G."/>
            <person name="Irie N."/>
        </authorList>
    </citation>
    <scope>NUCLEOTIDE SEQUENCE [LARGE SCALE GENOMIC DNA]</scope>
</reference>
<dbReference type="EMBL" id="KB528356">
    <property type="protein sequence ID" value="EMP35562.1"/>
    <property type="molecule type" value="Genomic_DNA"/>
</dbReference>
<dbReference type="AlphaFoldDB" id="M7C4Y6"/>